<feature type="region of interest" description="Disordered" evidence="2">
    <location>
        <begin position="550"/>
        <end position="611"/>
    </location>
</feature>
<feature type="region of interest" description="Disordered" evidence="2">
    <location>
        <begin position="281"/>
        <end position="347"/>
    </location>
</feature>
<feature type="region of interest" description="Disordered" evidence="2">
    <location>
        <begin position="449"/>
        <end position="468"/>
    </location>
</feature>
<keyword evidence="4" id="KW-1185">Reference proteome</keyword>
<evidence type="ECO:0000256" key="1">
    <source>
        <dbReference type="SAM" id="Coils"/>
    </source>
</evidence>
<reference evidence="3" key="2">
    <citation type="submission" date="2023-06" db="EMBL/GenBank/DDBJ databases">
        <authorList>
            <consortium name="Lawrence Berkeley National Laboratory"/>
            <person name="Haridas S."/>
            <person name="Hensen N."/>
            <person name="Bonometti L."/>
            <person name="Westerberg I."/>
            <person name="Brannstrom I.O."/>
            <person name="Guillou S."/>
            <person name="Cros-Aarteil S."/>
            <person name="Calhoun S."/>
            <person name="Kuo A."/>
            <person name="Mondo S."/>
            <person name="Pangilinan J."/>
            <person name="Riley R."/>
            <person name="Labutti K."/>
            <person name="Andreopoulos B."/>
            <person name="Lipzen A."/>
            <person name="Chen C."/>
            <person name="Yanf M."/>
            <person name="Daum C."/>
            <person name="Ng V."/>
            <person name="Clum A."/>
            <person name="Steindorff A."/>
            <person name="Ohm R."/>
            <person name="Martin F."/>
            <person name="Silar P."/>
            <person name="Natvig D."/>
            <person name="Lalanne C."/>
            <person name="Gautier V."/>
            <person name="Ament-Velasquez S.L."/>
            <person name="Kruys A."/>
            <person name="Hutchinson M.I."/>
            <person name="Powell A.J."/>
            <person name="Barry K."/>
            <person name="Miller A.N."/>
            <person name="Grigoriev I.V."/>
            <person name="Debuchy R."/>
            <person name="Gladieux P."/>
            <person name="Thoren M.H."/>
            <person name="Johannesson H."/>
        </authorList>
    </citation>
    <scope>NUCLEOTIDE SEQUENCE</scope>
    <source>
        <strain evidence="3">CBS 560.94</strain>
    </source>
</reference>
<feature type="compositionally biased region" description="Basic and acidic residues" evidence="2">
    <location>
        <begin position="404"/>
        <end position="416"/>
    </location>
</feature>
<evidence type="ECO:0000256" key="2">
    <source>
        <dbReference type="SAM" id="MobiDB-lite"/>
    </source>
</evidence>
<feature type="coiled-coil region" evidence="1">
    <location>
        <begin position="202"/>
        <end position="261"/>
    </location>
</feature>
<dbReference type="EMBL" id="JAUEPP010000001">
    <property type="protein sequence ID" value="KAK3354520.1"/>
    <property type="molecule type" value="Genomic_DNA"/>
</dbReference>
<proteinExistence type="predicted"/>
<accession>A0AAE0JNH6</accession>
<dbReference type="RefSeq" id="XP_062685898.1">
    <property type="nucleotide sequence ID" value="XM_062821247.1"/>
</dbReference>
<evidence type="ECO:0000313" key="4">
    <source>
        <dbReference type="Proteomes" id="UP001278500"/>
    </source>
</evidence>
<dbReference type="AlphaFoldDB" id="A0AAE0JNH6"/>
<organism evidence="3 4">
    <name type="scientific">Neurospora tetraspora</name>
    <dbReference type="NCBI Taxonomy" id="94610"/>
    <lineage>
        <taxon>Eukaryota</taxon>
        <taxon>Fungi</taxon>
        <taxon>Dikarya</taxon>
        <taxon>Ascomycota</taxon>
        <taxon>Pezizomycotina</taxon>
        <taxon>Sordariomycetes</taxon>
        <taxon>Sordariomycetidae</taxon>
        <taxon>Sordariales</taxon>
        <taxon>Sordariaceae</taxon>
        <taxon>Neurospora</taxon>
    </lineage>
</organism>
<protein>
    <submittedName>
        <fullName evidence="3">Uncharacterized protein</fullName>
    </submittedName>
</protein>
<dbReference type="GeneID" id="87858401"/>
<feature type="compositionally biased region" description="Polar residues" evidence="2">
    <location>
        <begin position="304"/>
        <end position="324"/>
    </location>
</feature>
<evidence type="ECO:0000313" key="3">
    <source>
        <dbReference type="EMBL" id="KAK3354520.1"/>
    </source>
</evidence>
<feature type="compositionally biased region" description="Low complexity" evidence="2">
    <location>
        <begin position="290"/>
        <end position="303"/>
    </location>
</feature>
<gene>
    <name evidence="3" type="ORF">B0H65DRAFT_16158</name>
</gene>
<dbReference type="Proteomes" id="UP001278500">
    <property type="component" value="Unassembled WGS sequence"/>
</dbReference>
<name>A0AAE0JNH6_9PEZI</name>
<feature type="region of interest" description="Disordered" evidence="2">
    <location>
        <begin position="379"/>
        <end position="419"/>
    </location>
</feature>
<feature type="region of interest" description="Disordered" evidence="2">
    <location>
        <begin position="112"/>
        <end position="134"/>
    </location>
</feature>
<feature type="region of interest" description="Disordered" evidence="2">
    <location>
        <begin position="490"/>
        <end position="513"/>
    </location>
</feature>
<reference evidence="3" key="1">
    <citation type="journal article" date="2023" name="Mol. Phylogenet. Evol.">
        <title>Genome-scale phylogeny and comparative genomics of the fungal order Sordariales.</title>
        <authorList>
            <person name="Hensen N."/>
            <person name="Bonometti L."/>
            <person name="Westerberg I."/>
            <person name="Brannstrom I.O."/>
            <person name="Guillou S."/>
            <person name="Cros-Aarteil S."/>
            <person name="Calhoun S."/>
            <person name="Haridas S."/>
            <person name="Kuo A."/>
            <person name="Mondo S."/>
            <person name="Pangilinan J."/>
            <person name="Riley R."/>
            <person name="LaButti K."/>
            <person name="Andreopoulos B."/>
            <person name="Lipzen A."/>
            <person name="Chen C."/>
            <person name="Yan M."/>
            <person name="Daum C."/>
            <person name="Ng V."/>
            <person name="Clum A."/>
            <person name="Steindorff A."/>
            <person name="Ohm R.A."/>
            <person name="Martin F."/>
            <person name="Silar P."/>
            <person name="Natvig D.O."/>
            <person name="Lalanne C."/>
            <person name="Gautier V."/>
            <person name="Ament-Velasquez S.L."/>
            <person name="Kruys A."/>
            <person name="Hutchinson M.I."/>
            <person name="Powell A.J."/>
            <person name="Barry K."/>
            <person name="Miller A.N."/>
            <person name="Grigoriev I.V."/>
            <person name="Debuchy R."/>
            <person name="Gladieux P."/>
            <person name="Hiltunen Thoren M."/>
            <person name="Johannesson H."/>
        </authorList>
    </citation>
    <scope>NUCLEOTIDE SEQUENCE</scope>
    <source>
        <strain evidence="3">CBS 560.94</strain>
    </source>
</reference>
<sequence>MSSSTMTRMGADSFLPSGSIDTSMRFPLPSLGADSSSLISPLALPRGAAGYFDLASVTSNPTLQAPSKLSVPGRHVYSPLSPNFRGPVAAHTSKFMSPTLAPIQQGLQYQFEQQRSTSVPPNLRRSKSGQAAKAQLSILSPPLTTSMDGLSASPGDAFSGVSVPAISSVSAGQARSALADAVNAPSNAQMVRRLVQQNGRIREAWEAERKYLEANRERAEEVYKEERALMEEERAEWEAEKAVLLQEIERLQQQVAHLGGQSSNANLAALAAAHASNNGMIGNVRWGEVSPESMRSSRSSQGSTQHTQAQQPEQPNQTTVSTIPGPQGPVVADSMAQSPELRPSSPAPVVDVQAIHPELEGIPIKANSVQKSTFTDGSAVEALKSPTKTPSPPPASNMPEPDVPEPRSESPAKEQTKQVLQAEASVRLTMHAGHTPSHSLSVLATASSSGVGTINSSGSSTPTLQRGDDMTSQAFGVISEQEGTIQLAEQESVVSEDPPAAYEPAEDRPLRGPLMVRNMPAHDEIFFRRLSDKLEEVSKDTMAALPSVLKDAVVDDGEPGPSNAAENQSGDSSKGKENSSGSKSEDEAELDIPLKLRRNNNFGAPFGEYKF</sequence>
<comment type="caution">
    <text evidence="3">The sequence shown here is derived from an EMBL/GenBank/DDBJ whole genome shotgun (WGS) entry which is preliminary data.</text>
</comment>
<keyword evidence="1" id="KW-0175">Coiled coil</keyword>